<protein>
    <submittedName>
        <fullName evidence="3">Peptidase</fullName>
    </submittedName>
</protein>
<dbReference type="Proteomes" id="UP000274358">
    <property type="component" value="Unassembled WGS sequence"/>
</dbReference>
<feature type="domain" description="Peptidase S9 prolyl oligopeptidase catalytic" evidence="2">
    <location>
        <begin position="67"/>
        <end position="169"/>
    </location>
</feature>
<dbReference type="GO" id="GO:0008236">
    <property type="term" value="F:serine-type peptidase activity"/>
    <property type="evidence" value="ECO:0007669"/>
    <property type="project" value="InterPro"/>
</dbReference>
<dbReference type="SUPFAM" id="SSF53474">
    <property type="entry name" value="alpha/beta-Hydrolases"/>
    <property type="match status" value="1"/>
</dbReference>
<keyword evidence="1" id="KW-0378">Hydrolase</keyword>
<dbReference type="PANTHER" id="PTHR22946">
    <property type="entry name" value="DIENELACTONE HYDROLASE DOMAIN-CONTAINING PROTEIN-RELATED"/>
    <property type="match status" value="1"/>
</dbReference>
<dbReference type="Gene3D" id="3.40.50.1820">
    <property type="entry name" value="alpha/beta hydrolase"/>
    <property type="match status" value="1"/>
</dbReference>
<sequence length="259" mass="27905">MLTPPESVFREVSYSSPAGSLGAYLTPDPADGAKHPAIIWLTGGDGNSVGNVWRPGTDDDEETASAYRDVGIVMMFPSLRGGNTNPGRHEGFYGEVDDVLAAFDYLSRQPYVDPTRIYLGGHSTGGTLALLTAEVRNPFRAVFAFGPVSDVRSYSEDVFPVNLSRYGEKEAELRSPGTWLASIKGKVYIIEGAAQPSNATSFETMEKRLGSLGPRVPAQGSLEMILVPMKNHFSVLAPENKQIAASILRDTATNSAFEL</sequence>
<dbReference type="OrthoDB" id="9805123at2"/>
<dbReference type="GO" id="GO:0006508">
    <property type="term" value="P:proteolysis"/>
    <property type="evidence" value="ECO:0007669"/>
    <property type="project" value="InterPro"/>
</dbReference>
<dbReference type="InterPro" id="IPR050261">
    <property type="entry name" value="FrsA_esterase"/>
</dbReference>
<dbReference type="EMBL" id="RYYV01000003">
    <property type="protein sequence ID" value="RUL78412.1"/>
    <property type="molecule type" value="Genomic_DNA"/>
</dbReference>
<keyword evidence="4" id="KW-1185">Reference proteome</keyword>
<dbReference type="Pfam" id="PF00326">
    <property type="entry name" value="Peptidase_S9"/>
    <property type="match status" value="1"/>
</dbReference>
<organism evidence="3 4">
    <name type="scientific">Dyella choica</name>
    <dbReference type="NCBI Taxonomy" id="1927959"/>
    <lineage>
        <taxon>Bacteria</taxon>
        <taxon>Pseudomonadati</taxon>
        <taxon>Pseudomonadota</taxon>
        <taxon>Gammaproteobacteria</taxon>
        <taxon>Lysobacterales</taxon>
        <taxon>Rhodanobacteraceae</taxon>
        <taxon>Dyella</taxon>
    </lineage>
</organism>
<dbReference type="PANTHER" id="PTHR22946:SF9">
    <property type="entry name" value="POLYKETIDE TRANSFERASE AF380"/>
    <property type="match status" value="1"/>
</dbReference>
<evidence type="ECO:0000313" key="4">
    <source>
        <dbReference type="Proteomes" id="UP000274358"/>
    </source>
</evidence>
<evidence type="ECO:0000259" key="2">
    <source>
        <dbReference type="Pfam" id="PF00326"/>
    </source>
</evidence>
<dbReference type="GO" id="GO:0052689">
    <property type="term" value="F:carboxylic ester hydrolase activity"/>
    <property type="evidence" value="ECO:0007669"/>
    <property type="project" value="UniProtKB-ARBA"/>
</dbReference>
<proteinExistence type="predicted"/>
<comment type="caution">
    <text evidence="3">The sequence shown here is derived from an EMBL/GenBank/DDBJ whole genome shotgun (WGS) entry which is preliminary data.</text>
</comment>
<evidence type="ECO:0000313" key="3">
    <source>
        <dbReference type="EMBL" id="RUL78412.1"/>
    </source>
</evidence>
<dbReference type="InterPro" id="IPR029058">
    <property type="entry name" value="AB_hydrolase_fold"/>
</dbReference>
<reference evidence="3 4" key="1">
    <citation type="submission" date="2018-12" db="EMBL/GenBank/DDBJ databases">
        <title>Dyella dinghuensis sp. nov. DHOA06 and Dyella choica sp. nov. 4M-K27, isolated from forest soil.</title>
        <authorList>
            <person name="Qiu L.-H."/>
            <person name="Gao Z.-H."/>
        </authorList>
    </citation>
    <scope>NUCLEOTIDE SEQUENCE [LARGE SCALE GENOMIC DNA]</scope>
    <source>
        <strain evidence="3 4">4M-K27</strain>
    </source>
</reference>
<accession>A0A432M999</accession>
<gene>
    <name evidence="3" type="ORF">EKH80_04680</name>
</gene>
<dbReference type="InterPro" id="IPR001375">
    <property type="entry name" value="Peptidase_S9_cat"/>
</dbReference>
<name>A0A432M999_9GAMM</name>
<evidence type="ECO:0000256" key="1">
    <source>
        <dbReference type="ARBA" id="ARBA00022801"/>
    </source>
</evidence>
<dbReference type="AlphaFoldDB" id="A0A432M999"/>